<keyword evidence="10" id="KW-1185">Reference proteome</keyword>
<reference evidence="9" key="2">
    <citation type="submission" date="2025-09" db="UniProtKB">
        <authorList>
            <consortium name="Ensembl"/>
        </authorList>
    </citation>
    <scope>IDENTIFICATION</scope>
</reference>
<dbReference type="PROSITE" id="PS50216">
    <property type="entry name" value="DHHC"/>
    <property type="match status" value="1"/>
</dbReference>
<comment type="domain">
    <text evidence="7">The DHHC domain is required for palmitoyltransferase activity.</text>
</comment>
<feature type="transmembrane region" description="Helical" evidence="7">
    <location>
        <begin position="87"/>
        <end position="111"/>
    </location>
</feature>
<evidence type="ECO:0000313" key="10">
    <source>
        <dbReference type="Proteomes" id="UP000694389"/>
    </source>
</evidence>
<evidence type="ECO:0000256" key="5">
    <source>
        <dbReference type="ARBA" id="ARBA00023136"/>
    </source>
</evidence>
<dbReference type="AlphaFoldDB" id="A0A8C4NQ95"/>
<name>A0A8C4NQ95_DICLA</name>
<keyword evidence="2 7" id="KW-0808">Transferase</keyword>
<keyword evidence="4 7" id="KW-1133">Transmembrane helix</keyword>
<proteinExistence type="inferred from homology"/>
<protein>
    <recommendedName>
        <fullName evidence="7">Palmitoyltransferase</fullName>
        <ecNumber evidence="7">2.3.1.225</ecNumber>
    </recommendedName>
</protein>
<dbReference type="Ensembl" id="ENSDLAT00005042080.2">
    <property type="protein sequence ID" value="ENSDLAP00005039406.1"/>
    <property type="gene ID" value="ENSDLAG00005017597.2"/>
</dbReference>
<comment type="similarity">
    <text evidence="7">Belongs to the DHHC palmitoyltransferase family.</text>
</comment>
<dbReference type="GO" id="GO:0016020">
    <property type="term" value="C:membrane"/>
    <property type="evidence" value="ECO:0007669"/>
    <property type="project" value="UniProtKB-SubCell"/>
</dbReference>
<feature type="domain" description="Palmitoyltransferase DHHC" evidence="8">
    <location>
        <begin position="164"/>
        <end position="302"/>
    </location>
</feature>
<dbReference type="EC" id="2.3.1.225" evidence="7"/>
<dbReference type="GO" id="GO:0019706">
    <property type="term" value="F:protein-cysteine S-palmitoyltransferase activity"/>
    <property type="evidence" value="ECO:0007669"/>
    <property type="project" value="UniProtKB-EC"/>
</dbReference>
<evidence type="ECO:0000259" key="8">
    <source>
        <dbReference type="Pfam" id="PF01529"/>
    </source>
</evidence>
<dbReference type="InterPro" id="IPR039859">
    <property type="entry name" value="PFA4/ZDH16/20/ERF2-like"/>
</dbReference>
<organism evidence="9 10">
    <name type="scientific">Dicentrarchus labrax</name>
    <name type="common">European seabass</name>
    <name type="synonym">Morone labrax</name>
    <dbReference type="NCBI Taxonomy" id="13489"/>
    <lineage>
        <taxon>Eukaryota</taxon>
        <taxon>Metazoa</taxon>
        <taxon>Chordata</taxon>
        <taxon>Craniata</taxon>
        <taxon>Vertebrata</taxon>
        <taxon>Euteleostomi</taxon>
        <taxon>Actinopterygii</taxon>
        <taxon>Neopterygii</taxon>
        <taxon>Teleostei</taxon>
        <taxon>Neoteleostei</taxon>
        <taxon>Acanthomorphata</taxon>
        <taxon>Eupercaria</taxon>
        <taxon>Moronidae</taxon>
        <taxon>Dicentrarchus</taxon>
    </lineage>
</organism>
<dbReference type="PANTHER" id="PTHR12246">
    <property type="entry name" value="PALMITOYLTRANSFERASE ZDHHC16"/>
    <property type="match status" value="1"/>
</dbReference>
<keyword evidence="6 7" id="KW-0012">Acyltransferase</keyword>
<dbReference type="Pfam" id="PF01529">
    <property type="entry name" value="DHHC"/>
    <property type="match status" value="1"/>
</dbReference>
<dbReference type="Proteomes" id="UP000694389">
    <property type="component" value="Unassembled WGS sequence"/>
</dbReference>
<gene>
    <name evidence="9" type="primary">zdhhc16b</name>
</gene>
<dbReference type="InterPro" id="IPR001594">
    <property type="entry name" value="Palmitoyltrfase_DHHC"/>
</dbReference>
<comment type="catalytic activity">
    <reaction evidence="7">
        <text>L-cysteinyl-[protein] + hexadecanoyl-CoA = S-hexadecanoyl-L-cysteinyl-[protein] + CoA</text>
        <dbReference type="Rhea" id="RHEA:36683"/>
        <dbReference type="Rhea" id="RHEA-COMP:10131"/>
        <dbReference type="Rhea" id="RHEA-COMP:11032"/>
        <dbReference type="ChEBI" id="CHEBI:29950"/>
        <dbReference type="ChEBI" id="CHEBI:57287"/>
        <dbReference type="ChEBI" id="CHEBI:57379"/>
        <dbReference type="ChEBI" id="CHEBI:74151"/>
        <dbReference type="EC" id="2.3.1.225"/>
    </reaction>
</comment>
<feature type="transmembrane region" description="Helical" evidence="7">
    <location>
        <begin position="208"/>
        <end position="227"/>
    </location>
</feature>
<sequence length="373" mass="43389">MRVGSSWRWQLSRAMRLALRWCRLCRPQRGGRGAGAKPWIRGRVLELWSYSKLLLKSLYFNSLTNSDTLLDCAFEPVYWIVDNVTRWFGVVFVCLVVMLTTSVLVIVYLFVLPTILSTYPLHWVIWHLCCGHWLLVMVVFHYYKATTTSPGHPPKDKMNIPSVSICKKCITPKPPRTHHCSICNMCVLKMDHHCPWVNNCVGHFNHRYFFSFCLYMTLGCIYCSISSRDLFMEAYSAIECEYCPLQRYYQTPPPTEALSETVASKSVIFLWVLTSSVAVALGGLTLWHVILIGRGETSVERHINRKETKRLQEKGKVFRNPYHHGRMNNWKVLFGVEKRSHWFTRVLLPSSHLPNEDGIMWDCTFTRRDPMAI</sequence>
<keyword evidence="3 7" id="KW-0812">Transmembrane</keyword>
<comment type="subcellular location">
    <subcellularLocation>
        <location evidence="1">Membrane</location>
        <topology evidence="1">Multi-pass membrane protein</topology>
    </subcellularLocation>
</comment>
<keyword evidence="5 7" id="KW-0472">Membrane</keyword>
<dbReference type="GeneTree" id="ENSGT00940000155032"/>
<feature type="transmembrane region" description="Helical" evidence="7">
    <location>
        <begin position="268"/>
        <end position="292"/>
    </location>
</feature>
<evidence type="ECO:0000256" key="1">
    <source>
        <dbReference type="ARBA" id="ARBA00004141"/>
    </source>
</evidence>
<reference evidence="9" key="1">
    <citation type="submission" date="2025-08" db="UniProtKB">
        <authorList>
            <consortium name="Ensembl"/>
        </authorList>
    </citation>
    <scope>IDENTIFICATION</scope>
</reference>
<evidence type="ECO:0000256" key="3">
    <source>
        <dbReference type="ARBA" id="ARBA00022692"/>
    </source>
</evidence>
<accession>A0A8C4NQ95</accession>
<feature type="transmembrane region" description="Helical" evidence="7">
    <location>
        <begin position="123"/>
        <end position="143"/>
    </location>
</feature>
<evidence type="ECO:0000256" key="6">
    <source>
        <dbReference type="ARBA" id="ARBA00023315"/>
    </source>
</evidence>
<evidence type="ECO:0000256" key="4">
    <source>
        <dbReference type="ARBA" id="ARBA00022989"/>
    </source>
</evidence>
<evidence type="ECO:0000256" key="2">
    <source>
        <dbReference type="ARBA" id="ARBA00022679"/>
    </source>
</evidence>
<evidence type="ECO:0000256" key="7">
    <source>
        <dbReference type="RuleBase" id="RU079119"/>
    </source>
</evidence>
<evidence type="ECO:0000313" key="9">
    <source>
        <dbReference type="Ensembl" id="ENSDLAP00005039406.1"/>
    </source>
</evidence>